<evidence type="ECO:0000256" key="5">
    <source>
        <dbReference type="ARBA" id="ARBA00023274"/>
    </source>
</evidence>
<evidence type="ECO:0000256" key="7">
    <source>
        <dbReference type="SAM" id="Coils"/>
    </source>
</evidence>
<evidence type="ECO:0000256" key="2">
    <source>
        <dbReference type="ARBA" id="ARBA00022730"/>
    </source>
</evidence>
<evidence type="ECO:0000259" key="8">
    <source>
        <dbReference type="PROSITE" id="PS00651"/>
    </source>
</evidence>
<feature type="coiled-coil region" evidence="7">
    <location>
        <begin position="48"/>
        <end position="78"/>
    </location>
</feature>
<dbReference type="InterPro" id="IPR036935">
    <property type="entry name" value="Ribosomal_bL9_N_sf"/>
</dbReference>
<dbReference type="SUPFAM" id="SSF55658">
    <property type="entry name" value="L9 N-domain-like"/>
    <property type="match status" value="1"/>
</dbReference>
<keyword evidence="3" id="KW-0694">RNA-binding</keyword>
<dbReference type="GO" id="GO:0005840">
    <property type="term" value="C:ribosome"/>
    <property type="evidence" value="ECO:0007669"/>
    <property type="project" value="UniProtKB-KW"/>
</dbReference>
<keyword evidence="2" id="KW-0699">rRNA-binding</keyword>
<dbReference type="HAMAP" id="MF_00503">
    <property type="entry name" value="Ribosomal_bL9"/>
    <property type="match status" value="1"/>
</dbReference>
<accession>A0A9Y1I2E0</accession>
<proteinExistence type="inferred from homology"/>
<dbReference type="NCBIfam" id="TIGR00158">
    <property type="entry name" value="L9"/>
    <property type="match status" value="1"/>
</dbReference>
<dbReference type="SUPFAM" id="SSF55653">
    <property type="entry name" value="Ribosomal protein L9 C-domain"/>
    <property type="match status" value="1"/>
</dbReference>
<dbReference type="InterPro" id="IPR009027">
    <property type="entry name" value="Ribosomal_bL9/RNase_H1_N"/>
</dbReference>
<keyword evidence="4 9" id="KW-0689">Ribosomal protein</keyword>
<sequence length="156" mass="17730">MKSQTQVVLNKHVNKLGQPGTVHHVSTGYAYNYLIPNKLAQVATPELLRELKNRQALKEQQSARYKEELIEIKQILEQKGDFSILKKCGNNNVIFGSVTEKEVASTIREKTEFSIEKKDIFIKEKIQKLGTYKILVKLGVNIFATIKLNIISTESV</sequence>
<dbReference type="EMBL" id="OP616812">
    <property type="protein sequence ID" value="WDA99017.1"/>
    <property type="molecule type" value="Genomic_DNA"/>
</dbReference>
<comment type="similarity">
    <text evidence="1">Belongs to the bacterial ribosomal protein bL9 family.</text>
</comment>
<name>A0A9Y1I2E0_9RHOD</name>
<dbReference type="InterPro" id="IPR020069">
    <property type="entry name" value="Ribosomal_bL9_C"/>
</dbReference>
<feature type="domain" description="Ribosomal protein L9" evidence="8">
    <location>
        <begin position="17"/>
        <end position="44"/>
    </location>
</feature>
<dbReference type="Pfam" id="PF01281">
    <property type="entry name" value="Ribosomal_L9_N"/>
    <property type="match status" value="1"/>
</dbReference>
<geneLocation type="plastid" evidence="9"/>
<dbReference type="InterPro" id="IPR000244">
    <property type="entry name" value="Ribosomal_bL9"/>
</dbReference>
<dbReference type="GO" id="GO:1990904">
    <property type="term" value="C:ribonucleoprotein complex"/>
    <property type="evidence" value="ECO:0007669"/>
    <property type="project" value="UniProtKB-KW"/>
</dbReference>
<dbReference type="InterPro" id="IPR020070">
    <property type="entry name" value="Ribosomal_bL9_N"/>
</dbReference>
<dbReference type="Gene3D" id="3.40.5.10">
    <property type="entry name" value="Ribosomal protein L9, N-terminal domain"/>
    <property type="match status" value="1"/>
</dbReference>
<keyword evidence="9" id="KW-0934">Plastid</keyword>
<dbReference type="Gene3D" id="3.10.430.100">
    <property type="entry name" value="Ribosomal protein L9, C-terminal domain"/>
    <property type="match status" value="1"/>
</dbReference>
<protein>
    <recommendedName>
        <fullName evidence="6">50S ribosomal protein L9, chloroplastic</fullName>
    </recommendedName>
</protein>
<dbReference type="InterPro" id="IPR036791">
    <property type="entry name" value="Ribosomal_bL9_C_sf"/>
</dbReference>
<evidence type="ECO:0000256" key="6">
    <source>
        <dbReference type="ARBA" id="ARBA00035427"/>
    </source>
</evidence>
<keyword evidence="5" id="KW-0687">Ribonucleoprotein</keyword>
<evidence type="ECO:0000256" key="4">
    <source>
        <dbReference type="ARBA" id="ARBA00022980"/>
    </source>
</evidence>
<dbReference type="GO" id="GO:0003735">
    <property type="term" value="F:structural constituent of ribosome"/>
    <property type="evidence" value="ECO:0007669"/>
    <property type="project" value="InterPro"/>
</dbReference>
<dbReference type="PANTHER" id="PTHR21368">
    <property type="entry name" value="50S RIBOSOMAL PROTEIN L9"/>
    <property type="match status" value="1"/>
</dbReference>
<dbReference type="PROSITE" id="PS00651">
    <property type="entry name" value="RIBOSOMAL_L9"/>
    <property type="match status" value="1"/>
</dbReference>
<dbReference type="Pfam" id="PF03948">
    <property type="entry name" value="Ribosomal_L9_C"/>
    <property type="match status" value="1"/>
</dbReference>
<keyword evidence="7" id="KW-0175">Coiled coil</keyword>
<reference evidence="9" key="1">
    <citation type="journal article" date="2023" name="J. Phycol.">
        <title>Revised classification of the Cyanidiophyceae based on plastid genome data with descriptions of the Cavernulicolales ord. nov. and Galdieriales ord. nov. (Rhodophyta).</title>
        <authorList>
            <person name="Park S.I."/>
            <person name="Cho C.H."/>
            <person name="Ciniglia C."/>
            <person name="Huang T.Y."/>
            <person name="Liu S.L."/>
            <person name="Bustamante D.E."/>
            <person name="Calderon M.S."/>
            <person name="Mansilla A."/>
            <person name="McDermott T."/>
            <person name="Andersen R.A."/>
            <person name="Yoon H.S."/>
        </authorList>
    </citation>
    <scope>NUCLEOTIDE SEQUENCE</scope>
</reference>
<dbReference type="GO" id="GO:0006412">
    <property type="term" value="P:translation"/>
    <property type="evidence" value="ECO:0007669"/>
    <property type="project" value="InterPro"/>
</dbReference>
<dbReference type="InterPro" id="IPR020594">
    <property type="entry name" value="Ribosomal_bL9_bac/chp"/>
</dbReference>
<dbReference type="AlphaFoldDB" id="A0A9Y1I2E0"/>
<dbReference type="GO" id="GO:0019843">
    <property type="term" value="F:rRNA binding"/>
    <property type="evidence" value="ECO:0007669"/>
    <property type="project" value="UniProtKB-KW"/>
</dbReference>
<evidence type="ECO:0000256" key="3">
    <source>
        <dbReference type="ARBA" id="ARBA00022884"/>
    </source>
</evidence>
<gene>
    <name evidence="9" type="primary">rpl9</name>
    <name evidence="9" type="ORF">GRSY_012</name>
</gene>
<evidence type="ECO:0000256" key="1">
    <source>
        <dbReference type="ARBA" id="ARBA00010605"/>
    </source>
</evidence>
<organism evidence="9">
    <name type="scientific">Gronococcus sybilensis</name>
    <dbReference type="NCBI Taxonomy" id="3028029"/>
    <lineage>
        <taxon>Eukaryota</taxon>
        <taxon>Rhodophyta</taxon>
        <taxon>Bangiophyceae</taxon>
        <taxon>Cavernulicolales</taxon>
        <taxon>Cavernulicolaceae</taxon>
        <taxon>Gronococcus</taxon>
    </lineage>
</organism>
<evidence type="ECO:0000313" key="9">
    <source>
        <dbReference type="EMBL" id="WDA99017.1"/>
    </source>
</evidence>